<dbReference type="AlphaFoldDB" id="A0A2P8D1Q1"/>
<sequence>MVMAKSFKVGSVYETAAVEQKREIISSMFPEKWIRSWRVNVIP</sequence>
<reference evidence="1 2" key="1">
    <citation type="submission" date="2018-03" db="EMBL/GenBank/DDBJ databases">
        <title>Genomic Encyclopedia of Type Strains, Phase III (KMG-III): the genomes of soil and plant-associated and newly described type strains.</title>
        <authorList>
            <person name="Whitman W."/>
        </authorList>
    </citation>
    <scope>NUCLEOTIDE SEQUENCE [LARGE SCALE GENOMIC DNA]</scope>
    <source>
        <strain evidence="1 2">CGMCC 1.12700</strain>
    </source>
</reference>
<protein>
    <submittedName>
        <fullName evidence="1">Uncharacterized protein</fullName>
    </submittedName>
</protein>
<accession>A0A2P8D1Q1</accession>
<gene>
    <name evidence="1" type="ORF">B0I18_106156</name>
</gene>
<evidence type="ECO:0000313" key="1">
    <source>
        <dbReference type="EMBL" id="PSK91145.1"/>
    </source>
</evidence>
<comment type="caution">
    <text evidence="1">The sequence shown here is derived from an EMBL/GenBank/DDBJ whole genome shotgun (WGS) entry which is preliminary data.</text>
</comment>
<name>A0A2P8D1Q1_9BACT</name>
<dbReference type="EMBL" id="PYGD01000006">
    <property type="protein sequence ID" value="PSK91145.1"/>
    <property type="molecule type" value="Genomic_DNA"/>
</dbReference>
<organism evidence="1 2">
    <name type="scientific">Taibaiella chishuiensis</name>
    <dbReference type="NCBI Taxonomy" id="1434707"/>
    <lineage>
        <taxon>Bacteria</taxon>
        <taxon>Pseudomonadati</taxon>
        <taxon>Bacteroidota</taxon>
        <taxon>Chitinophagia</taxon>
        <taxon>Chitinophagales</taxon>
        <taxon>Chitinophagaceae</taxon>
        <taxon>Taibaiella</taxon>
    </lineage>
</organism>
<proteinExistence type="predicted"/>
<dbReference type="Proteomes" id="UP000240572">
    <property type="component" value="Unassembled WGS sequence"/>
</dbReference>
<keyword evidence="2" id="KW-1185">Reference proteome</keyword>
<evidence type="ECO:0000313" key="2">
    <source>
        <dbReference type="Proteomes" id="UP000240572"/>
    </source>
</evidence>